<dbReference type="GO" id="GO:0005524">
    <property type="term" value="F:ATP binding"/>
    <property type="evidence" value="ECO:0007669"/>
    <property type="project" value="UniProtKB-KW"/>
</dbReference>
<dbReference type="PANTHER" id="PTHR43776">
    <property type="entry name" value="TRANSPORT ATP-BINDING PROTEIN"/>
    <property type="match status" value="1"/>
</dbReference>
<evidence type="ECO:0000256" key="2">
    <source>
        <dbReference type="ARBA" id="ARBA00022448"/>
    </source>
</evidence>
<evidence type="ECO:0000313" key="7">
    <source>
        <dbReference type="Proteomes" id="UP000243528"/>
    </source>
</evidence>
<feature type="domain" description="ABC transporter" evidence="5">
    <location>
        <begin position="32"/>
        <end position="271"/>
    </location>
</feature>
<reference evidence="6 7" key="1">
    <citation type="submission" date="2018-03" db="EMBL/GenBank/DDBJ databases">
        <title>Genomic Encyclopedia of Archaeal and Bacterial Type Strains, Phase II (KMG-II): from individual species to whole genera.</title>
        <authorList>
            <person name="Goeker M."/>
        </authorList>
    </citation>
    <scope>NUCLEOTIDE SEQUENCE [LARGE SCALE GENOMIC DNA]</scope>
    <source>
        <strain evidence="6 7">DSM 45211</strain>
    </source>
</reference>
<evidence type="ECO:0000259" key="5">
    <source>
        <dbReference type="PROSITE" id="PS50893"/>
    </source>
</evidence>
<keyword evidence="7" id="KW-1185">Reference proteome</keyword>
<dbReference type="OrthoDB" id="5357528at2"/>
<dbReference type="InterPro" id="IPR050319">
    <property type="entry name" value="ABC_transp_ATP-bind"/>
</dbReference>
<accession>A0A2P8DXA3</accession>
<dbReference type="SUPFAM" id="SSF52540">
    <property type="entry name" value="P-loop containing nucleoside triphosphate hydrolases"/>
    <property type="match status" value="1"/>
</dbReference>
<proteinExistence type="inferred from homology"/>
<dbReference type="GO" id="GO:0055085">
    <property type="term" value="P:transmembrane transport"/>
    <property type="evidence" value="ECO:0007669"/>
    <property type="project" value="UniProtKB-ARBA"/>
</dbReference>
<dbReference type="NCBIfam" id="TIGR01727">
    <property type="entry name" value="oligo_HPY"/>
    <property type="match status" value="1"/>
</dbReference>
<dbReference type="PROSITE" id="PS50893">
    <property type="entry name" value="ABC_TRANSPORTER_2"/>
    <property type="match status" value="1"/>
</dbReference>
<dbReference type="FunFam" id="3.40.50.300:FF:000016">
    <property type="entry name" value="Oligopeptide ABC transporter ATP-binding component"/>
    <property type="match status" value="1"/>
</dbReference>
<evidence type="ECO:0000256" key="3">
    <source>
        <dbReference type="ARBA" id="ARBA00022741"/>
    </source>
</evidence>
<evidence type="ECO:0000313" key="6">
    <source>
        <dbReference type="EMBL" id="PSL01822.1"/>
    </source>
</evidence>
<dbReference type="RefSeq" id="WP_106538291.1">
    <property type="nucleotide sequence ID" value="NZ_PYGE01000012.1"/>
</dbReference>
<evidence type="ECO:0000256" key="1">
    <source>
        <dbReference type="ARBA" id="ARBA00005417"/>
    </source>
</evidence>
<dbReference type="InterPro" id="IPR027417">
    <property type="entry name" value="P-loop_NTPase"/>
</dbReference>
<name>A0A2P8DXA3_9ACTN</name>
<dbReference type="PANTHER" id="PTHR43776:SF7">
    <property type="entry name" value="D,D-DIPEPTIDE TRANSPORT ATP-BINDING PROTEIN DDPF-RELATED"/>
    <property type="match status" value="1"/>
</dbReference>
<organism evidence="6 7">
    <name type="scientific">Haloactinopolyspora alba</name>
    <dbReference type="NCBI Taxonomy" id="648780"/>
    <lineage>
        <taxon>Bacteria</taxon>
        <taxon>Bacillati</taxon>
        <taxon>Actinomycetota</taxon>
        <taxon>Actinomycetes</taxon>
        <taxon>Jiangellales</taxon>
        <taxon>Jiangellaceae</taxon>
        <taxon>Haloactinopolyspora</taxon>
    </lineage>
</organism>
<keyword evidence="4 6" id="KW-0067">ATP-binding</keyword>
<dbReference type="Pfam" id="PF00005">
    <property type="entry name" value="ABC_tran"/>
    <property type="match status" value="1"/>
</dbReference>
<dbReference type="PROSITE" id="PS00211">
    <property type="entry name" value="ABC_TRANSPORTER_1"/>
    <property type="match status" value="1"/>
</dbReference>
<evidence type="ECO:0000256" key="4">
    <source>
        <dbReference type="ARBA" id="ARBA00022840"/>
    </source>
</evidence>
<dbReference type="GO" id="GO:0016887">
    <property type="term" value="F:ATP hydrolysis activity"/>
    <property type="evidence" value="ECO:0007669"/>
    <property type="project" value="InterPro"/>
</dbReference>
<dbReference type="InterPro" id="IPR017871">
    <property type="entry name" value="ABC_transporter-like_CS"/>
</dbReference>
<comment type="caution">
    <text evidence="6">The sequence shown here is derived from an EMBL/GenBank/DDBJ whole genome shotgun (WGS) entry which is preliminary data.</text>
</comment>
<dbReference type="SMART" id="SM00382">
    <property type="entry name" value="AAA"/>
    <property type="match status" value="1"/>
</dbReference>
<dbReference type="Pfam" id="PF08352">
    <property type="entry name" value="oligo_HPY"/>
    <property type="match status" value="1"/>
</dbReference>
<keyword evidence="2" id="KW-0813">Transport</keyword>
<dbReference type="Proteomes" id="UP000243528">
    <property type="component" value="Unassembled WGS sequence"/>
</dbReference>
<keyword evidence="3" id="KW-0547">Nucleotide-binding</keyword>
<comment type="similarity">
    <text evidence="1">Belongs to the ABC transporter superfamily.</text>
</comment>
<gene>
    <name evidence="6" type="ORF">CLV30_11261</name>
</gene>
<sequence length="346" mass="37500">MTVTDDRPSGSSPGGSGAHLLEVDDLVMEFPVKGEGLLRRTIGQVHAVSGVSLHVDAGETLGLVGESGCGKSTTGRAILQLHKPTGGSVRYDGRELTGLSTKQMRELRRDLQIVFQDPFASLNPKMPVNDIVGEPMKVHGSYGPGGLERVGELLRLVGLNPEHGNRYPHEFSGGQRQRVGIARALALEPRMLVLDEPVSALDVSVQAGVVNLLEDLQDELDLAYLFIAHDLSVVRHICDRVAVMYLGKIVESGTKDEIYTRAAHPYTQALLSAAPTADPRVERHRERIILAGDVPSPIDPPSGCRFRTRCWKAQDICATEEPALVDRGQGHPVACHFAEEVVRVPS</sequence>
<dbReference type="InterPro" id="IPR003593">
    <property type="entry name" value="AAA+_ATPase"/>
</dbReference>
<dbReference type="Gene3D" id="3.40.50.300">
    <property type="entry name" value="P-loop containing nucleotide triphosphate hydrolases"/>
    <property type="match status" value="1"/>
</dbReference>
<dbReference type="InterPro" id="IPR003439">
    <property type="entry name" value="ABC_transporter-like_ATP-bd"/>
</dbReference>
<dbReference type="EMBL" id="PYGE01000012">
    <property type="protein sequence ID" value="PSL01822.1"/>
    <property type="molecule type" value="Genomic_DNA"/>
</dbReference>
<dbReference type="GO" id="GO:0015833">
    <property type="term" value="P:peptide transport"/>
    <property type="evidence" value="ECO:0007669"/>
    <property type="project" value="InterPro"/>
</dbReference>
<dbReference type="AlphaFoldDB" id="A0A2P8DXA3"/>
<dbReference type="CDD" id="cd03257">
    <property type="entry name" value="ABC_NikE_OppD_transporters"/>
    <property type="match status" value="1"/>
</dbReference>
<protein>
    <submittedName>
        <fullName evidence="6">Peptide/nickel transport system ATP-binding protein/oligopeptide transport system ATP-binding protein</fullName>
    </submittedName>
</protein>
<dbReference type="InterPro" id="IPR013563">
    <property type="entry name" value="Oligopep_ABC_C"/>
</dbReference>